<feature type="region of interest" description="Disordered" evidence="1">
    <location>
        <begin position="1"/>
        <end position="22"/>
    </location>
</feature>
<dbReference type="Proteomes" id="UP001500506">
    <property type="component" value="Unassembled WGS sequence"/>
</dbReference>
<sequence length="104" mass="11642">MPAPIARPRDPETSWEAADAQTTTRRQLVQAAIVTLINNHGPLSDERLVDLYEAHRFMHPSVPEATPQSIRTRRNELVVEGKVRAASQRGRTRTGSSCQLWTLA</sequence>
<feature type="region of interest" description="Disordered" evidence="1">
    <location>
        <begin position="83"/>
        <end position="104"/>
    </location>
</feature>
<dbReference type="RefSeq" id="WP_232499273.1">
    <property type="nucleotide sequence ID" value="NZ_BAAANH010000007.1"/>
</dbReference>
<proteinExistence type="predicted"/>
<evidence type="ECO:0000313" key="3">
    <source>
        <dbReference type="Proteomes" id="UP001500506"/>
    </source>
</evidence>
<dbReference type="EMBL" id="BAAANH010000007">
    <property type="protein sequence ID" value="GAA1768449.1"/>
    <property type="molecule type" value="Genomic_DNA"/>
</dbReference>
<feature type="compositionally biased region" description="Polar residues" evidence="1">
    <location>
        <begin position="93"/>
        <end position="104"/>
    </location>
</feature>
<protein>
    <submittedName>
        <fullName evidence="2">Uncharacterized protein</fullName>
    </submittedName>
</protein>
<gene>
    <name evidence="2" type="ORF">GCM10009747_31650</name>
</gene>
<keyword evidence="3" id="KW-1185">Reference proteome</keyword>
<evidence type="ECO:0000313" key="2">
    <source>
        <dbReference type="EMBL" id="GAA1768449.1"/>
    </source>
</evidence>
<evidence type="ECO:0000256" key="1">
    <source>
        <dbReference type="SAM" id="MobiDB-lite"/>
    </source>
</evidence>
<organism evidence="2 3">
    <name type="scientific">Agromyces humatus</name>
    <dbReference type="NCBI Taxonomy" id="279573"/>
    <lineage>
        <taxon>Bacteria</taxon>
        <taxon>Bacillati</taxon>
        <taxon>Actinomycetota</taxon>
        <taxon>Actinomycetes</taxon>
        <taxon>Micrococcales</taxon>
        <taxon>Microbacteriaceae</taxon>
        <taxon>Agromyces</taxon>
    </lineage>
</organism>
<accession>A0ABN2KX37</accession>
<name>A0ABN2KX37_9MICO</name>
<comment type="caution">
    <text evidence="2">The sequence shown here is derived from an EMBL/GenBank/DDBJ whole genome shotgun (WGS) entry which is preliminary data.</text>
</comment>
<reference evidence="2 3" key="1">
    <citation type="journal article" date="2019" name="Int. J. Syst. Evol. Microbiol.">
        <title>The Global Catalogue of Microorganisms (GCM) 10K type strain sequencing project: providing services to taxonomists for standard genome sequencing and annotation.</title>
        <authorList>
            <consortium name="The Broad Institute Genomics Platform"/>
            <consortium name="The Broad Institute Genome Sequencing Center for Infectious Disease"/>
            <person name="Wu L."/>
            <person name="Ma J."/>
        </authorList>
    </citation>
    <scope>NUCLEOTIDE SEQUENCE [LARGE SCALE GENOMIC DNA]</scope>
    <source>
        <strain evidence="2 3">JCM 14319</strain>
    </source>
</reference>